<evidence type="ECO:0000313" key="2">
    <source>
        <dbReference type="Proteomes" id="UP000295781"/>
    </source>
</evidence>
<dbReference type="AlphaFoldDB" id="A0A4P2Q175"/>
<dbReference type="PANTHER" id="PTHR35580">
    <property type="entry name" value="CELL SURFACE GLYCOPROTEIN (S-LAYER PROTEIN)-LIKE PROTEIN"/>
    <property type="match status" value="1"/>
</dbReference>
<name>A0A4P2Q175_SORCE</name>
<dbReference type="PANTHER" id="PTHR35580:SF1">
    <property type="entry name" value="PHYTASE-LIKE DOMAIN-CONTAINING PROTEIN"/>
    <property type="match status" value="1"/>
</dbReference>
<dbReference type="Gene3D" id="2.120.10.30">
    <property type="entry name" value="TolB, C-terminal domain"/>
    <property type="match status" value="1"/>
</dbReference>
<dbReference type="SUPFAM" id="SSF101898">
    <property type="entry name" value="NHL repeat"/>
    <property type="match status" value="1"/>
</dbReference>
<organism evidence="1 2">
    <name type="scientific">Sorangium cellulosum</name>
    <name type="common">Polyangium cellulosum</name>
    <dbReference type="NCBI Taxonomy" id="56"/>
    <lineage>
        <taxon>Bacteria</taxon>
        <taxon>Pseudomonadati</taxon>
        <taxon>Myxococcota</taxon>
        <taxon>Polyangia</taxon>
        <taxon>Polyangiales</taxon>
        <taxon>Polyangiaceae</taxon>
        <taxon>Sorangium</taxon>
    </lineage>
</organism>
<proteinExistence type="predicted"/>
<dbReference type="Proteomes" id="UP000295781">
    <property type="component" value="Chromosome"/>
</dbReference>
<dbReference type="InterPro" id="IPR011042">
    <property type="entry name" value="6-blade_b-propeller_TolB-like"/>
</dbReference>
<protein>
    <submittedName>
        <fullName evidence="1">Uncharacterized protein</fullName>
    </submittedName>
</protein>
<reference evidence="1 2" key="1">
    <citation type="submission" date="2015-09" db="EMBL/GenBank/DDBJ databases">
        <title>Sorangium comparison.</title>
        <authorList>
            <person name="Zaburannyi N."/>
            <person name="Bunk B."/>
            <person name="Overmann J."/>
            <person name="Mueller R."/>
        </authorList>
    </citation>
    <scope>NUCLEOTIDE SEQUENCE [LARGE SCALE GENOMIC DNA]</scope>
    <source>
        <strain evidence="1 2">So ceGT47</strain>
    </source>
</reference>
<accession>A0A4P2Q175</accession>
<dbReference type="EMBL" id="CP012670">
    <property type="protein sequence ID" value="AUX22603.1"/>
    <property type="molecule type" value="Genomic_DNA"/>
</dbReference>
<sequence length="489" mass="50572">MCYAGPLGTRNRGACREGMRTCGTDGTWGACEGEVLPAVERCDAADDENCDGFQCIVWAAGFEQNGSCWTSAIASDAEGNVFVSAAFSGTITFAEQSFSSASEASDVLVLKLSPAGVPLWAKKFGDFGVDDVTDLAIDSKGNPVLVGESPQGGVDFGGGPLPEGPFIVRLGASGEHLWSKGLGGRGTLTGIAIDSSDDIIVTGRFTLPIDLGEGPIAPDGEDLLVAKLDGATGRVSGPDHWVRTFNGSSAYEAATAVAVDSSKNIFFLGWSNETINFGTDNAPVRVDGTRFVVKLTPAGKSVWARALNGAGSGSAQPTGIAVDLSSRPVIVGSFSQKMQVGEHTVTGGAGTDSNVFVLQLEATGMPRWLRGFGEAASDQHAFGVTRDRSGNLVVVGTAEGEIDFGRGPLKAQGIQNAFVAKFTPDAELVWNHLTENTGEDTLRVVATSPEGETLIAGTTTAPDADFGTGPLPGTSDGDRARLFIAKLGR</sequence>
<evidence type="ECO:0000313" key="1">
    <source>
        <dbReference type="EMBL" id="AUX22603.1"/>
    </source>
</evidence>
<dbReference type="InterPro" id="IPR052918">
    <property type="entry name" value="Motility_Chemotaxis_Reg"/>
</dbReference>
<gene>
    <name evidence="1" type="ORF">SOCEGT47_031070</name>
</gene>